<evidence type="ECO:0000313" key="3">
    <source>
        <dbReference type="Proteomes" id="UP000183253"/>
    </source>
</evidence>
<dbReference type="InterPro" id="IPR011989">
    <property type="entry name" value="ARM-like"/>
</dbReference>
<dbReference type="EMBL" id="FNRI01000001">
    <property type="protein sequence ID" value="SDZ91448.1"/>
    <property type="molecule type" value="Genomic_DNA"/>
</dbReference>
<dbReference type="RefSeq" id="WP_010258533.1">
    <property type="nucleotide sequence ID" value="NZ_CAEG01000001.1"/>
</dbReference>
<proteinExistence type="predicted"/>
<protein>
    <recommendedName>
        <fullName evidence="4">HEAT repeat-containing protein</fullName>
    </recommendedName>
</protein>
<dbReference type="OrthoDB" id="619585at2"/>
<name>A0A1H3WYY2_9BACT</name>
<keyword evidence="1" id="KW-0732">Signal</keyword>
<organism evidence="2 3">
    <name type="scientific">Alistipes timonensis JC136</name>
    <dbReference type="NCBI Taxonomy" id="1033731"/>
    <lineage>
        <taxon>Bacteria</taxon>
        <taxon>Pseudomonadati</taxon>
        <taxon>Bacteroidota</taxon>
        <taxon>Bacteroidia</taxon>
        <taxon>Bacteroidales</taxon>
        <taxon>Rikenellaceae</taxon>
        <taxon>Alistipes</taxon>
    </lineage>
</organism>
<dbReference type="Proteomes" id="UP000183253">
    <property type="component" value="Unassembled WGS sequence"/>
</dbReference>
<evidence type="ECO:0000256" key="1">
    <source>
        <dbReference type="SAM" id="SignalP"/>
    </source>
</evidence>
<dbReference type="AlphaFoldDB" id="A0A1H3WYY2"/>
<dbReference type="InterPro" id="IPR016024">
    <property type="entry name" value="ARM-type_fold"/>
</dbReference>
<evidence type="ECO:0000313" key="2">
    <source>
        <dbReference type="EMBL" id="SDZ91448.1"/>
    </source>
</evidence>
<dbReference type="SUPFAM" id="SSF48371">
    <property type="entry name" value="ARM repeat"/>
    <property type="match status" value="1"/>
</dbReference>
<reference evidence="2 3" key="1">
    <citation type="submission" date="2016-10" db="EMBL/GenBank/DDBJ databases">
        <authorList>
            <person name="de Groot N.N."/>
        </authorList>
    </citation>
    <scope>NUCLEOTIDE SEQUENCE [LARGE SCALE GENOMIC DNA]</scope>
    <source>
        <strain evidence="2 3">DSM 25383</strain>
    </source>
</reference>
<evidence type="ECO:0008006" key="4">
    <source>
        <dbReference type="Google" id="ProtNLM"/>
    </source>
</evidence>
<sequence>MQTFKKILLAAAAVTIASAQLFAASPRRGFAVVIDARSYEEARRQVDDYAAEIGKSGLEVHFVIDRTGQPDSLRQVLRQLWEQPKAPIEGAVLIGDIPVVMVRDAQHLTSAFKMDQVAFDRWQSSVPTDRFYDDFSLEFAPLGRDSIHPGCFYYSLTAESAQQTRPDIYSGRIRPTDCSGTSRYEKLRSYLEKVVEAKRNPEPVDQILFFSGNGFISESMVARIDEKATLFEHFPWLERQRNGISYIDHKRDAHIKPRLMNEMQRRDLDFAVLHHHGDWDTEYLNNLPMTNDTKQQIAQIKMYLRESMRHAISHDIPADSARARITRRYGEFPDAWFAGADDPKTRAADSLYLWDLDLYLSDFGRYTPECRVVSLDACFNGSFHRDSSIANAYIFSPGRTVAVLANSVNVLQDKWVDRYVGLTGLGMSVGNLAKYAPYLEQHLIGDPTFRFASADKRIDVDELLRQDSPAAWKRLLADNRYPALQALAVEKLFRRGDLSSADLLRIFRESDSHQLRMQAFVNLSECRDDNFIEAIALGMSDNYEMVERFAANMLAKSGDERLIPAMIAAAIRNNTSERVEFSLKQAMPMFDGEKLIAEFERQFPATNYIDSETVHRLIRHSIEVNAKRWTASMKSVMDPERTKKSRMQDIRSMRNYYVHFMVPELLDYLRKSDDPEVQQAMLEAFGWFTLSVRRDEIARTALDMSRDESLAPAVRNEALKTYNRLK</sequence>
<feature type="chain" id="PRO_5010353967" description="HEAT repeat-containing protein" evidence="1">
    <location>
        <begin position="24"/>
        <end position="726"/>
    </location>
</feature>
<dbReference type="STRING" id="1033731.SAMN05444145_10124"/>
<feature type="signal peptide" evidence="1">
    <location>
        <begin position="1"/>
        <end position="23"/>
    </location>
</feature>
<dbReference type="Gene3D" id="1.25.10.10">
    <property type="entry name" value="Leucine-rich Repeat Variant"/>
    <property type="match status" value="1"/>
</dbReference>
<gene>
    <name evidence="2" type="ORF">SAMN05444145_10124</name>
</gene>
<keyword evidence="3" id="KW-1185">Reference proteome</keyword>
<accession>A0A1H3WYY2</accession>